<evidence type="ECO:0000313" key="4">
    <source>
        <dbReference type="Proteomes" id="UP001212411"/>
    </source>
</evidence>
<dbReference type="RefSeq" id="XP_056037253.1">
    <property type="nucleotide sequence ID" value="XM_056179877.1"/>
</dbReference>
<feature type="compositionally biased region" description="Low complexity" evidence="1">
    <location>
        <begin position="149"/>
        <end position="164"/>
    </location>
</feature>
<feature type="compositionally biased region" description="Pro residues" evidence="1">
    <location>
        <begin position="172"/>
        <end position="201"/>
    </location>
</feature>
<dbReference type="InterPro" id="IPR003124">
    <property type="entry name" value="WH2_dom"/>
</dbReference>
<feature type="region of interest" description="Disordered" evidence="1">
    <location>
        <begin position="1"/>
        <end position="293"/>
    </location>
</feature>
<dbReference type="KEGG" id="som:SOMG_01084"/>
<keyword evidence="4" id="KW-1185">Reference proteome</keyword>
<name>A0AAF0AWI4_9SCHI</name>
<dbReference type="Pfam" id="PF02205">
    <property type="entry name" value="WH2"/>
    <property type="match status" value="1"/>
</dbReference>
<feature type="domain" description="WH2" evidence="2">
    <location>
        <begin position="26"/>
        <end position="43"/>
    </location>
</feature>
<dbReference type="GO" id="GO:0003779">
    <property type="term" value="F:actin binding"/>
    <property type="evidence" value="ECO:0007669"/>
    <property type="project" value="InterPro"/>
</dbReference>
<evidence type="ECO:0000313" key="3">
    <source>
        <dbReference type="EMBL" id="WBW73010.1"/>
    </source>
</evidence>
<proteinExistence type="predicted"/>
<feature type="compositionally biased region" description="Pro residues" evidence="1">
    <location>
        <begin position="121"/>
        <end position="148"/>
    </location>
</feature>
<feature type="compositionally biased region" description="Pro residues" evidence="1">
    <location>
        <begin position="222"/>
        <end position="238"/>
    </location>
</feature>
<dbReference type="GeneID" id="80874566"/>
<evidence type="ECO:0000256" key="1">
    <source>
        <dbReference type="SAM" id="MobiDB-lite"/>
    </source>
</evidence>
<feature type="compositionally biased region" description="Polar residues" evidence="1">
    <location>
        <begin position="212"/>
        <end position="221"/>
    </location>
</feature>
<protein>
    <submittedName>
        <fullName evidence="3">Verprolin</fullName>
    </submittedName>
</protein>
<reference evidence="3 4" key="1">
    <citation type="journal article" date="2023" name="G3 (Bethesda)">
        <title>A high-quality reference genome for the fission yeast Schizosaccharomyces osmophilus.</title>
        <authorList>
            <person name="Jia G.S."/>
            <person name="Zhang W.C."/>
            <person name="Liang Y."/>
            <person name="Liu X.H."/>
            <person name="Rhind N."/>
            <person name="Pidoux A."/>
            <person name="Brysch-Herzberg M."/>
            <person name="Du L.L."/>
        </authorList>
    </citation>
    <scope>NUCLEOTIDE SEQUENCE [LARGE SCALE GENOMIC DNA]</scope>
    <source>
        <strain evidence="3 4">CBS 15793</strain>
    </source>
</reference>
<dbReference type="AlphaFoldDB" id="A0AAF0AWI4"/>
<dbReference type="EMBL" id="CP115611">
    <property type="protein sequence ID" value="WBW73010.1"/>
    <property type="molecule type" value="Genomic_DNA"/>
</dbReference>
<evidence type="ECO:0000259" key="2">
    <source>
        <dbReference type="PROSITE" id="PS51082"/>
    </source>
</evidence>
<dbReference type="SMART" id="SM00246">
    <property type="entry name" value="WH2"/>
    <property type="match status" value="1"/>
</dbReference>
<feature type="compositionally biased region" description="Basic and acidic residues" evidence="1">
    <location>
        <begin position="248"/>
        <end position="265"/>
    </location>
</feature>
<accession>A0AAF0AWI4</accession>
<dbReference type="Proteomes" id="UP001212411">
    <property type="component" value="Chromosome 1"/>
</dbReference>
<dbReference type="PROSITE" id="PS51082">
    <property type="entry name" value="WH2"/>
    <property type="match status" value="1"/>
</dbReference>
<feature type="compositionally biased region" description="Pro residues" evidence="1">
    <location>
        <begin position="1"/>
        <end position="23"/>
    </location>
</feature>
<gene>
    <name evidence="3" type="primary">vrp1</name>
    <name evidence="3" type="ORF">SOMG_01084</name>
</gene>
<sequence length="293" mass="29592">MPPAPPPPPAPAPAAAVPAPPPVTKDRSDLLNSIQKGTKLKKAQTNDRSAPSVGGGGIVGDASKAAGRSSKLAGAPPMPASGSSGSNEPAVPASAPKLGGLFSQGMPKLRKVGKASSTASPPQPPISSKPMSSPPPPPPTYSAPPVPLSAPSIPSASAPRIPTSLPQKTSPSPSPTNVPSSPPPPVPSAPSKAPPLPPQSAPPLGSHMPINSRVSSGNSQTFPPPPPPPPPSHPPSSPIPASSYTLQHRSDKVDDHGRFHFKDDSYLPQPRRFRGGPKIYRGSTGSTVPLRLA</sequence>
<organism evidence="3 4">
    <name type="scientific">Schizosaccharomyces osmophilus</name>
    <dbReference type="NCBI Taxonomy" id="2545709"/>
    <lineage>
        <taxon>Eukaryota</taxon>
        <taxon>Fungi</taxon>
        <taxon>Dikarya</taxon>
        <taxon>Ascomycota</taxon>
        <taxon>Taphrinomycotina</taxon>
        <taxon>Schizosaccharomycetes</taxon>
        <taxon>Schizosaccharomycetales</taxon>
        <taxon>Schizosaccharomycetaceae</taxon>
        <taxon>Schizosaccharomyces</taxon>
    </lineage>
</organism>